<dbReference type="RefSeq" id="WP_139075383.1">
    <property type="nucleotide sequence ID" value="NZ_VDFU01000003.1"/>
</dbReference>
<reference evidence="1 2" key="1">
    <citation type="submission" date="2019-06" db="EMBL/GenBank/DDBJ databases">
        <title>YIM 131921 draft genome.</title>
        <authorList>
            <person name="Jiang L."/>
        </authorList>
    </citation>
    <scope>NUCLEOTIDE SEQUENCE [LARGE SCALE GENOMIC DNA]</scope>
    <source>
        <strain evidence="1 2">YIM 131921</strain>
    </source>
</reference>
<proteinExistence type="predicted"/>
<comment type="caution">
    <text evidence="1">The sequence shown here is derived from an EMBL/GenBank/DDBJ whole genome shotgun (WGS) entry which is preliminary data.</text>
</comment>
<dbReference type="Proteomes" id="UP000305887">
    <property type="component" value="Unassembled WGS sequence"/>
</dbReference>
<dbReference type="OrthoDB" id="5110798at2"/>
<gene>
    <name evidence="1" type="ORF">FHG66_03910</name>
</gene>
<evidence type="ECO:0008006" key="3">
    <source>
        <dbReference type="Google" id="ProtNLM"/>
    </source>
</evidence>
<organism evidence="1 2">
    <name type="scientific">Rubellimicrobium rubrum</name>
    <dbReference type="NCBI Taxonomy" id="2585369"/>
    <lineage>
        <taxon>Bacteria</taxon>
        <taxon>Pseudomonadati</taxon>
        <taxon>Pseudomonadota</taxon>
        <taxon>Alphaproteobacteria</taxon>
        <taxon>Rhodobacterales</taxon>
        <taxon>Roseobacteraceae</taxon>
        <taxon>Rubellimicrobium</taxon>
    </lineage>
</organism>
<protein>
    <recommendedName>
        <fullName evidence="3">Glycosyltransferase family 4 protein</fullName>
    </recommendedName>
</protein>
<dbReference type="AlphaFoldDB" id="A0A5C4N6I5"/>
<evidence type="ECO:0000313" key="2">
    <source>
        <dbReference type="Proteomes" id="UP000305887"/>
    </source>
</evidence>
<dbReference type="EMBL" id="VDFU01000003">
    <property type="protein sequence ID" value="TNC51961.1"/>
    <property type="molecule type" value="Genomic_DNA"/>
</dbReference>
<accession>A0A5C4N6I5</accession>
<name>A0A5C4N6I5_9RHOB</name>
<keyword evidence="2" id="KW-1185">Reference proteome</keyword>
<evidence type="ECO:0000313" key="1">
    <source>
        <dbReference type="EMBL" id="TNC51961.1"/>
    </source>
</evidence>
<sequence length="314" mass="34517">MARGPRLDRRESRRRGRPVFLQRGSDIMRSQQLATLIQPHLPPHIDLSISIIPRIAFRWLTPWILAQPEAVFILLKNVAHAMSADQLDLLRKRAIAVGVDHIDGDPAAIDLGRFDVHVSASYAGLAALEQACQGLQAKAALLLHHADPRLDGLAFPTLPRVETVYLGYPPNLLLPASLAGEVEVLPVVTPDDMARAIPRLPDFNLHYGVRPPPPTDRTLRVYKPFTKGMTAAACSSNIIVNRDVDDAVAFLGEDYPYLVDDVEPDAIAAALDRAKGDLGTPRWTESLARMARIRALVSGPNLARQFTRILSLVT</sequence>